<evidence type="ECO:0000256" key="5">
    <source>
        <dbReference type="ARBA" id="ARBA00023004"/>
    </source>
</evidence>
<dbReference type="InParanoid" id="A0A409WVS9"/>
<keyword evidence="9" id="KW-1185">Reference proteome</keyword>
<protein>
    <recommendedName>
        <fullName evidence="10">Cytochrome P450</fullName>
    </recommendedName>
</protein>
<organism evidence="8 9">
    <name type="scientific">Psilocybe cyanescens</name>
    <dbReference type="NCBI Taxonomy" id="93625"/>
    <lineage>
        <taxon>Eukaryota</taxon>
        <taxon>Fungi</taxon>
        <taxon>Dikarya</taxon>
        <taxon>Basidiomycota</taxon>
        <taxon>Agaricomycotina</taxon>
        <taxon>Agaricomycetes</taxon>
        <taxon>Agaricomycetidae</taxon>
        <taxon>Agaricales</taxon>
        <taxon>Agaricineae</taxon>
        <taxon>Strophariaceae</taxon>
        <taxon>Psilocybe</taxon>
    </lineage>
</organism>
<name>A0A409WVS9_PSICY</name>
<evidence type="ECO:0000256" key="4">
    <source>
        <dbReference type="ARBA" id="ARBA00023002"/>
    </source>
</evidence>
<dbReference type="InterPro" id="IPR017972">
    <property type="entry name" value="Cyt_P450_CS"/>
</dbReference>
<evidence type="ECO:0000256" key="3">
    <source>
        <dbReference type="ARBA" id="ARBA00022723"/>
    </source>
</evidence>
<dbReference type="Gene3D" id="1.10.630.10">
    <property type="entry name" value="Cytochrome P450"/>
    <property type="match status" value="1"/>
</dbReference>
<dbReference type="InterPro" id="IPR001128">
    <property type="entry name" value="Cyt_P450"/>
</dbReference>
<comment type="cofactor">
    <cofactor evidence="1 6">
        <name>heme</name>
        <dbReference type="ChEBI" id="CHEBI:30413"/>
    </cofactor>
</comment>
<dbReference type="PROSITE" id="PS00086">
    <property type="entry name" value="CYTOCHROME_P450"/>
    <property type="match status" value="1"/>
</dbReference>
<sequence>MSTPKFKSIIALRIKASVASESEAQEDTLRLRKMEDPSSLTLATGRGAKRREEPVVSGLLAIYLILKWFSASTYKLAHIPTIGSSGMISSYRDAFRFFQHGHEMIDEGYKKHYETAFKVATISRWLVIVSGPQMHDDIRRATDDQLSFRDAVVDMLQTDYTIGPQNRIDPYHVKVVRAPLTRKFGAQFSDILDEISQAFKDLLKPAKENEWITVPAFISARNIVCRTSNRLFVGLPLCRDIDYKTFNENFTMDVVKKAQIINTFPAVLKPIVGRLVTKVQSNIRRTVSHLGPMMQAHLDQYNKPKDEAQSTNQSNDLISWLLEEAKESQRTLNDLAARILNVNFASIHTTSMGLTNILYDLAMYPEYVEPMREEVKAIVKTEGWTKSSIGKMRKVDSFVKESQRLASNSFVTMRKALKDFTFSNGVTVPAGTYLAVASLSTHLDENNYDNAHEFKGFRFADVREEEGEGTKHQMVSLSPDFLTFGTGRHACPGRFLAASQLKATLAHVLLNYDVELANKDGSRPKSIWTMGQVAPNMTADVKFRKRVL</sequence>
<dbReference type="Pfam" id="PF00067">
    <property type="entry name" value="p450"/>
    <property type="match status" value="1"/>
</dbReference>
<keyword evidence="4 7" id="KW-0560">Oxidoreductase</keyword>
<gene>
    <name evidence="8" type="ORF">CVT25_007121</name>
</gene>
<dbReference type="SUPFAM" id="SSF48264">
    <property type="entry name" value="Cytochrome P450"/>
    <property type="match status" value="1"/>
</dbReference>
<dbReference type="EMBL" id="NHYD01003120">
    <property type="protein sequence ID" value="PPQ82607.1"/>
    <property type="molecule type" value="Genomic_DNA"/>
</dbReference>
<dbReference type="GO" id="GO:0004497">
    <property type="term" value="F:monooxygenase activity"/>
    <property type="evidence" value="ECO:0007669"/>
    <property type="project" value="UniProtKB-KW"/>
</dbReference>
<evidence type="ECO:0000256" key="1">
    <source>
        <dbReference type="ARBA" id="ARBA00001971"/>
    </source>
</evidence>
<feature type="binding site" description="axial binding residue" evidence="6">
    <location>
        <position position="491"/>
    </location>
    <ligand>
        <name>heme</name>
        <dbReference type="ChEBI" id="CHEBI:30413"/>
    </ligand>
    <ligandPart>
        <name>Fe</name>
        <dbReference type="ChEBI" id="CHEBI:18248"/>
    </ligandPart>
</feature>
<dbReference type="PANTHER" id="PTHR46206">
    <property type="entry name" value="CYTOCHROME P450"/>
    <property type="match status" value="1"/>
</dbReference>
<keyword evidence="6 7" id="KW-0349">Heme</keyword>
<dbReference type="GO" id="GO:0005506">
    <property type="term" value="F:iron ion binding"/>
    <property type="evidence" value="ECO:0007669"/>
    <property type="project" value="InterPro"/>
</dbReference>
<dbReference type="InterPro" id="IPR002401">
    <property type="entry name" value="Cyt_P450_E_grp-I"/>
</dbReference>
<dbReference type="GO" id="GO:0016705">
    <property type="term" value="F:oxidoreductase activity, acting on paired donors, with incorporation or reduction of molecular oxygen"/>
    <property type="evidence" value="ECO:0007669"/>
    <property type="project" value="InterPro"/>
</dbReference>
<keyword evidence="3 6" id="KW-0479">Metal-binding</keyword>
<dbReference type="OrthoDB" id="1844152at2759"/>
<evidence type="ECO:0000256" key="7">
    <source>
        <dbReference type="RuleBase" id="RU000461"/>
    </source>
</evidence>
<accession>A0A409WVS9</accession>
<dbReference type="GO" id="GO:0020037">
    <property type="term" value="F:heme binding"/>
    <property type="evidence" value="ECO:0007669"/>
    <property type="project" value="InterPro"/>
</dbReference>
<proteinExistence type="inferred from homology"/>
<dbReference type="PRINTS" id="PR00463">
    <property type="entry name" value="EP450I"/>
</dbReference>
<keyword evidence="5 6" id="KW-0408">Iron</keyword>
<evidence type="ECO:0000313" key="8">
    <source>
        <dbReference type="EMBL" id="PPQ82607.1"/>
    </source>
</evidence>
<evidence type="ECO:0000256" key="2">
    <source>
        <dbReference type="ARBA" id="ARBA00010617"/>
    </source>
</evidence>
<dbReference type="CDD" id="cd11041">
    <property type="entry name" value="CYP503A1-like"/>
    <property type="match status" value="1"/>
</dbReference>
<keyword evidence="7" id="KW-0503">Monooxygenase</keyword>
<dbReference type="AlphaFoldDB" id="A0A409WVS9"/>
<evidence type="ECO:0000256" key="6">
    <source>
        <dbReference type="PIRSR" id="PIRSR602401-1"/>
    </source>
</evidence>
<reference evidence="8 9" key="1">
    <citation type="journal article" date="2018" name="Evol. Lett.">
        <title>Horizontal gene cluster transfer increased hallucinogenic mushroom diversity.</title>
        <authorList>
            <person name="Reynolds H.T."/>
            <person name="Vijayakumar V."/>
            <person name="Gluck-Thaler E."/>
            <person name="Korotkin H.B."/>
            <person name="Matheny P.B."/>
            <person name="Slot J.C."/>
        </authorList>
    </citation>
    <scope>NUCLEOTIDE SEQUENCE [LARGE SCALE GENOMIC DNA]</scope>
    <source>
        <strain evidence="8 9">2631</strain>
    </source>
</reference>
<evidence type="ECO:0008006" key="10">
    <source>
        <dbReference type="Google" id="ProtNLM"/>
    </source>
</evidence>
<dbReference type="Proteomes" id="UP000283269">
    <property type="component" value="Unassembled WGS sequence"/>
</dbReference>
<comment type="similarity">
    <text evidence="2 7">Belongs to the cytochrome P450 family.</text>
</comment>
<evidence type="ECO:0000313" key="9">
    <source>
        <dbReference type="Proteomes" id="UP000283269"/>
    </source>
</evidence>
<dbReference type="STRING" id="93625.A0A409WVS9"/>
<dbReference type="InterPro" id="IPR036396">
    <property type="entry name" value="Cyt_P450_sf"/>
</dbReference>
<comment type="caution">
    <text evidence="8">The sequence shown here is derived from an EMBL/GenBank/DDBJ whole genome shotgun (WGS) entry which is preliminary data.</text>
</comment>